<evidence type="ECO:0008006" key="3">
    <source>
        <dbReference type="Google" id="ProtNLM"/>
    </source>
</evidence>
<reference evidence="1 2" key="1">
    <citation type="submission" date="2018-11" db="EMBL/GenBank/DDBJ databases">
        <title>Genome sequencing and assembly of Anaerosphaera sp. nov., GS7-6-2.</title>
        <authorList>
            <person name="Rettenmaier R."/>
            <person name="Liebl W."/>
            <person name="Zverlov V."/>
        </authorList>
    </citation>
    <scope>NUCLEOTIDE SEQUENCE [LARGE SCALE GENOMIC DNA]</scope>
    <source>
        <strain evidence="1 2">GS7-6-2</strain>
    </source>
</reference>
<evidence type="ECO:0000313" key="2">
    <source>
        <dbReference type="Proteomes" id="UP000288812"/>
    </source>
</evidence>
<protein>
    <recommendedName>
        <fullName evidence="3">Lipoprotein</fullName>
    </recommendedName>
</protein>
<gene>
    <name evidence="1" type="ORF">EF514_01820</name>
</gene>
<accession>A0A437S9B1</accession>
<dbReference type="EMBL" id="RLIH01000002">
    <property type="protein sequence ID" value="RVU55491.1"/>
    <property type="molecule type" value="Genomic_DNA"/>
</dbReference>
<name>A0A437S9B1_9FIRM</name>
<sequence length="409" mass="47430">MKKSILTLFLTLTLIFTGCSTDISEYKGSMDEETKTEIQDLIVNYEVINSFTPAIELDRSDVKELEGKEYVRIKKGYGYNSYENYKSIVENTFVKEEAERILTFSNYPNEHFKAIGDYIYVEKEYSNFFKEHNSPSQIALDTFDTLFKSNELLIVSYRTVEKFFFSDSVSEPRYLSLVNQGGKYLVANQKNIDSLGIIADYEDNKLIREHFNLSEDSSFLITKSNRINFDGVKEFFLYRVYVYENSEFILTKAAKVSKEYTIGKRSNPIISIEDLTVVEGKVLNSVFTELYPEDDQVLLLVAYVKDSDDNLIEDAGINFSSYGSFNSSELREDSYIIIPKYLDENTYLEDGEITYCLNDFYNALYGNYNIVLKDVSSHFKTQDIKSAYKLPEEVKVIELKSFTDYLQNR</sequence>
<dbReference type="RefSeq" id="WP_127723222.1">
    <property type="nucleotide sequence ID" value="NZ_RLIH01000002.1"/>
</dbReference>
<keyword evidence="2" id="KW-1185">Reference proteome</keyword>
<dbReference type="AlphaFoldDB" id="A0A437S9B1"/>
<organism evidence="1 2">
    <name type="scientific">Anaerosphaera multitolerans</name>
    <dbReference type="NCBI Taxonomy" id="2487351"/>
    <lineage>
        <taxon>Bacteria</taxon>
        <taxon>Bacillati</taxon>
        <taxon>Bacillota</taxon>
        <taxon>Tissierellia</taxon>
        <taxon>Tissierellales</taxon>
        <taxon>Peptoniphilaceae</taxon>
        <taxon>Anaerosphaera</taxon>
    </lineage>
</organism>
<proteinExistence type="predicted"/>
<comment type="caution">
    <text evidence="1">The sequence shown here is derived from an EMBL/GenBank/DDBJ whole genome shotgun (WGS) entry which is preliminary data.</text>
</comment>
<dbReference type="OrthoDB" id="9797829at2"/>
<dbReference type="Proteomes" id="UP000288812">
    <property type="component" value="Unassembled WGS sequence"/>
</dbReference>
<evidence type="ECO:0000313" key="1">
    <source>
        <dbReference type="EMBL" id="RVU55491.1"/>
    </source>
</evidence>
<dbReference type="PROSITE" id="PS51257">
    <property type="entry name" value="PROKAR_LIPOPROTEIN"/>
    <property type="match status" value="1"/>
</dbReference>